<name>A0A8J1XGP3_OWEFU</name>
<gene>
    <name evidence="6" type="ORF">OFUS_LOCUS9994</name>
</gene>
<dbReference type="InterPro" id="IPR000326">
    <property type="entry name" value="PAP2/HPO"/>
</dbReference>
<proteinExistence type="inferred from homology"/>
<evidence type="ECO:0000256" key="2">
    <source>
        <dbReference type="ARBA" id="ARBA00008816"/>
    </source>
</evidence>
<comment type="subcellular location">
    <subcellularLocation>
        <location evidence="1">Membrane</location>
        <topology evidence="1">Multi-pass membrane protein</topology>
    </subcellularLocation>
</comment>
<reference evidence="6" key="1">
    <citation type="submission" date="2022-03" db="EMBL/GenBank/DDBJ databases">
        <authorList>
            <person name="Martin C."/>
        </authorList>
    </citation>
    <scope>NUCLEOTIDE SEQUENCE</scope>
</reference>
<dbReference type="Proteomes" id="UP000749559">
    <property type="component" value="Unassembled WGS sequence"/>
</dbReference>
<dbReference type="OrthoDB" id="10030083at2759"/>
<dbReference type="PANTHER" id="PTHR10165">
    <property type="entry name" value="LIPID PHOSPHATE PHOSPHATASE"/>
    <property type="match status" value="1"/>
</dbReference>
<keyword evidence="3" id="KW-0812">Transmembrane</keyword>
<dbReference type="GO" id="GO:0016020">
    <property type="term" value="C:membrane"/>
    <property type="evidence" value="ECO:0007669"/>
    <property type="project" value="UniProtKB-SubCell"/>
</dbReference>
<organism evidence="6 7">
    <name type="scientific">Owenia fusiformis</name>
    <name type="common">Polychaete worm</name>
    <dbReference type="NCBI Taxonomy" id="6347"/>
    <lineage>
        <taxon>Eukaryota</taxon>
        <taxon>Metazoa</taxon>
        <taxon>Spiralia</taxon>
        <taxon>Lophotrochozoa</taxon>
        <taxon>Annelida</taxon>
        <taxon>Polychaeta</taxon>
        <taxon>Sedentaria</taxon>
        <taxon>Canalipalpata</taxon>
        <taxon>Sabellida</taxon>
        <taxon>Oweniida</taxon>
        <taxon>Oweniidae</taxon>
        <taxon>Owenia</taxon>
    </lineage>
</organism>
<protein>
    <submittedName>
        <fullName evidence="6">Uncharacterized protein</fullName>
    </submittedName>
</protein>
<dbReference type="UniPathway" id="UPA00085"/>
<dbReference type="Gene3D" id="1.20.144.10">
    <property type="entry name" value="Phosphatidic acid phosphatase type 2/haloperoxidase"/>
    <property type="match status" value="1"/>
</dbReference>
<sequence length="278" mass="31712">MDKRILIEVFGRVLLICIFVYTEELTPFFREIQPEEMWLYKNPRTTSFVPSPLLWMLVALAQITIIVVGIIRKDKLDTMYALLGINLSTFLNGIVTNVIKNIVGRPRPDFFYRCFPDGIYREGMKCTGKLDVIIEGRKSFPSGHSSLAFASLGFLTWFLCGKLQPFTSVGRGQSWRLILTFFPMFLALCTALSRTCDYHHHWQDVTVGSLMGLSFSYLSYRQYYPPVSSEDCHTPYACQTLQTLHKSASSKDFNNGQKIPTSPAPQYDSYMDSASKII</sequence>
<dbReference type="EMBL" id="CAIIXF020000005">
    <property type="protein sequence ID" value="CAH1783673.1"/>
    <property type="molecule type" value="Genomic_DNA"/>
</dbReference>
<comment type="caution">
    <text evidence="6">The sequence shown here is derived from an EMBL/GenBank/DDBJ whole genome shotgun (WGS) entry which is preliminary data.</text>
</comment>
<dbReference type="AlphaFoldDB" id="A0A8J1XGP3"/>
<evidence type="ECO:0000313" key="7">
    <source>
        <dbReference type="Proteomes" id="UP000749559"/>
    </source>
</evidence>
<dbReference type="InterPro" id="IPR043216">
    <property type="entry name" value="PAP-like"/>
</dbReference>
<dbReference type="GO" id="GO:0008195">
    <property type="term" value="F:phosphatidate phosphatase activity"/>
    <property type="evidence" value="ECO:0007669"/>
    <property type="project" value="TreeGrafter"/>
</dbReference>
<keyword evidence="5" id="KW-0472">Membrane</keyword>
<dbReference type="SUPFAM" id="SSF48317">
    <property type="entry name" value="Acid phosphatase/Vanadium-dependent haloperoxidase"/>
    <property type="match status" value="1"/>
</dbReference>
<keyword evidence="7" id="KW-1185">Reference proteome</keyword>
<evidence type="ECO:0000256" key="3">
    <source>
        <dbReference type="ARBA" id="ARBA00022692"/>
    </source>
</evidence>
<accession>A0A8J1XGP3</accession>
<dbReference type="SMART" id="SM00014">
    <property type="entry name" value="acidPPc"/>
    <property type="match status" value="1"/>
</dbReference>
<evidence type="ECO:0000256" key="1">
    <source>
        <dbReference type="ARBA" id="ARBA00004141"/>
    </source>
</evidence>
<evidence type="ECO:0000313" key="6">
    <source>
        <dbReference type="EMBL" id="CAH1783673.1"/>
    </source>
</evidence>
<comment type="similarity">
    <text evidence="2">Belongs to the PA-phosphatase related phosphoesterase family.</text>
</comment>
<keyword evidence="4" id="KW-1133">Transmembrane helix</keyword>
<dbReference type="GO" id="GO:0046839">
    <property type="term" value="P:phospholipid dephosphorylation"/>
    <property type="evidence" value="ECO:0007669"/>
    <property type="project" value="TreeGrafter"/>
</dbReference>
<evidence type="ECO:0000256" key="5">
    <source>
        <dbReference type="ARBA" id="ARBA00023136"/>
    </source>
</evidence>
<dbReference type="GO" id="GO:0006644">
    <property type="term" value="P:phospholipid metabolic process"/>
    <property type="evidence" value="ECO:0007669"/>
    <property type="project" value="UniProtKB-UniPathway"/>
</dbReference>
<evidence type="ECO:0000256" key="4">
    <source>
        <dbReference type="ARBA" id="ARBA00022989"/>
    </source>
</evidence>
<dbReference type="CDD" id="cd03390">
    <property type="entry name" value="PAP2_containing_1_like"/>
    <property type="match status" value="1"/>
</dbReference>
<dbReference type="Pfam" id="PF01569">
    <property type="entry name" value="PAP2"/>
    <property type="match status" value="1"/>
</dbReference>
<dbReference type="InterPro" id="IPR036938">
    <property type="entry name" value="PAP2/HPO_sf"/>
</dbReference>
<dbReference type="PANTHER" id="PTHR10165:SF35">
    <property type="entry name" value="RE23632P"/>
    <property type="match status" value="1"/>
</dbReference>